<dbReference type="SUPFAM" id="SSF141488">
    <property type="entry name" value="YdhA-like"/>
    <property type="match status" value="1"/>
</dbReference>
<evidence type="ECO:0000313" key="8">
    <source>
        <dbReference type="Proteomes" id="UP001342418"/>
    </source>
</evidence>
<accession>A0ABY5MGJ9</accession>
<keyword evidence="2" id="KW-0472">Membrane</keyword>
<gene>
    <name evidence="7" type="primary">mliC</name>
    <name evidence="7" type="ORF">NTH_01603</name>
</gene>
<keyword evidence="1 5" id="KW-0732">Signal</keyword>
<feature type="domain" description="C-type lysozyme inhibitor" evidence="6">
    <location>
        <begin position="44"/>
        <end position="107"/>
    </location>
</feature>
<keyword evidence="3" id="KW-0564">Palmitate</keyword>
<proteinExistence type="predicted"/>
<feature type="signal peptide" evidence="5">
    <location>
        <begin position="1"/>
        <end position="24"/>
    </location>
</feature>
<dbReference type="Gene3D" id="2.40.128.200">
    <property type="match status" value="1"/>
</dbReference>
<evidence type="ECO:0000256" key="1">
    <source>
        <dbReference type="ARBA" id="ARBA00022729"/>
    </source>
</evidence>
<evidence type="ECO:0000256" key="2">
    <source>
        <dbReference type="ARBA" id="ARBA00023136"/>
    </source>
</evidence>
<protein>
    <submittedName>
        <fullName evidence="7">Membrane-bound lysozyme inhibitor of C-type lysozyme</fullName>
    </submittedName>
</protein>
<dbReference type="InterPro" id="IPR036328">
    <property type="entry name" value="MliC_sf"/>
</dbReference>
<evidence type="ECO:0000313" key="7">
    <source>
        <dbReference type="EMBL" id="UUP17145.1"/>
    </source>
</evidence>
<evidence type="ECO:0000256" key="5">
    <source>
        <dbReference type="SAM" id="SignalP"/>
    </source>
</evidence>
<keyword evidence="8" id="KW-1185">Reference proteome</keyword>
<evidence type="ECO:0000256" key="3">
    <source>
        <dbReference type="ARBA" id="ARBA00023139"/>
    </source>
</evidence>
<organism evidence="7 8">
    <name type="scientific">Nitratireductor thuwali</name>
    <dbReference type="NCBI Taxonomy" id="2267699"/>
    <lineage>
        <taxon>Bacteria</taxon>
        <taxon>Pseudomonadati</taxon>
        <taxon>Pseudomonadota</taxon>
        <taxon>Alphaproteobacteria</taxon>
        <taxon>Hyphomicrobiales</taxon>
        <taxon>Phyllobacteriaceae</taxon>
        <taxon>Nitratireductor</taxon>
    </lineage>
</organism>
<evidence type="ECO:0000259" key="6">
    <source>
        <dbReference type="Pfam" id="PF09864"/>
    </source>
</evidence>
<feature type="chain" id="PRO_5045189397" evidence="5">
    <location>
        <begin position="25"/>
        <end position="122"/>
    </location>
</feature>
<keyword evidence="4" id="KW-0449">Lipoprotein</keyword>
<sequence length="122" mass="12684">MFRSGAISLAGMAVLAGAVTSGHASEVNLVLPGEQEVEEIRVDYDCGAFQMTVDYVNAGPVSLAVFVVDDRPVVASNVISGSGARYAGDAFVWWTKGKTASLFDLAAGEDAPPRAECEEISG</sequence>
<dbReference type="EMBL" id="CP030941">
    <property type="protein sequence ID" value="UUP17145.1"/>
    <property type="molecule type" value="Genomic_DNA"/>
</dbReference>
<name>A0ABY5MGJ9_9HYPH</name>
<dbReference type="Pfam" id="PF09864">
    <property type="entry name" value="MliC"/>
    <property type="match status" value="1"/>
</dbReference>
<reference evidence="7 8" key="1">
    <citation type="submission" date="2018-07" db="EMBL/GenBank/DDBJ databases">
        <title>Genome sequence of Nitratireductor thuwali#1536.</title>
        <authorList>
            <person name="Michoud G."/>
            <person name="Merlino G."/>
            <person name="Sefrji F.O."/>
            <person name="Daffonchio D."/>
        </authorList>
    </citation>
    <scope>NUCLEOTIDE SEQUENCE [LARGE SCALE GENOMIC DNA]</scope>
    <source>
        <strain evidence="8">Nit1536</strain>
    </source>
</reference>
<dbReference type="Proteomes" id="UP001342418">
    <property type="component" value="Chromosome"/>
</dbReference>
<dbReference type="InterPro" id="IPR018660">
    <property type="entry name" value="MliC"/>
</dbReference>
<evidence type="ECO:0000256" key="4">
    <source>
        <dbReference type="ARBA" id="ARBA00023288"/>
    </source>
</evidence>